<dbReference type="KEGG" id="nsh:GXM_07685"/>
<dbReference type="EMBL" id="CP045227">
    <property type="protein sequence ID" value="QFS50191.1"/>
    <property type="molecule type" value="Genomic_DNA"/>
</dbReference>
<dbReference type="Proteomes" id="UP000326678">
    <property type="component" value="Chromosome Gxm2"/>
</dbReference>
<reference evidence="1 2" key="1">
    <citation type="submission" date="2019-10" db="EMBL/GenBank/DDBJ databases">
        <title>Genomic and transcriptomic insights into the perfect genentic adaptation of a filamentous nitrogen-fixing cyanobacterium to rice fields.</title>
        <authorList>
            <person name="Chen Z."/>
        </authorList>
    </citation>
    <scope>NUCLEOTIDE SEQUENCE [LARGE SCALE GENOMIC DNA]</scope>
    <source>
        <strain evidence="1">CCNUC1</strain>
    </source>
</reference>
<keyword evidence="2" id="KW-1185">Reference proteome</keyword>
<sequence>MPKRGLTEQYFFSQAEEKAYAKLSQNFELVKEHTVTVSPTLIFNEGRQRLNCNVGYRVIEANIRELLHNPPGEQSWC</sequence>
<accession>A0A5P8WC96</accession>
<gene>
    <name evidence="1" type="ORF">GXM_07685</name>
</gene>
<evidence type="ECO:0000313" key="1">
    <source>
        <dbReference type="EMBL" id="QFS50191.1"/>
    </source>
</evidence>
<dbReference type="RefSeq" id="WP_225892746.1">
    <property type="nucleotide sequence ID" value="NZ_CP045227.1"/>
</dbReference>
<evidence type="ECO:0000313" key="2">
    <source>
        <dbReference type="Proteomes" id="UP000326678"/>
    </source>
</evidence>
<name>A0A5P8WC96_9NOSO</name>
<protein>
    <submittedName>
        <fullName evidence="1">DSBA oxidoreductase</fullName>
    </submittedName>
</protein>
<dbReference type="AlphaFoldDB" id="A0A5P8WC96"/>
<organism evidence="1 2">
    <name type="scientific">Nostoc sphaeroides CCNUC1</name>
    <dbReference type="NCBI Taxonomy" id="2653204"/>
    <lineage>
        <taxon>Bacteria</taxon>
        <taxon>Bacillati</taxon>
        <taxon>Cyanobacteriota</taxon>
        <taxon>Cyanophyceae</taxon>
        <taxon>Nostocales</taxon>
        <taxon>Nostocaceae</taxon>
        <taxon>Nostoc</taxon>
    </lineage>
</organism>
<proteinExistence type="predicted"/>